<keyword evidence="1" id="KW-1133">Transmembrane helix</keyword>
<proteinExistence type="predicted"/>
<feature type="transmembrane region" description="Helical" evidence="1">
    <location>
        <begin position="102"/>
        <end position="120"/>
    </location>
</feature>
<reference evidence="3" key="1">
    <citation type="submission" date="2018-05" db="EMBL/GenBank/DDBJ databases">
        <authorList>
            <person name="Liu B.-T."/>
        </authorList>
    </citation>
    <scope>NUCLEOTIDE SEQUENCE [LARGE SCALE GENOMIC DNA]</scope>
    <source>
        <strain evidence="3">WD6-1</strain>
    </source>
</reference>
<evidence type="ECO:0000313" key="3">
    <source>
        <dbReference type="Proteomes" id="UP000245168"/>
    </source>
</evidence>
<organism evidence="2 3">
    <name type="scientific">Marinicauda salina</name>
    <dbReference type="NCBI Taxonomy" id="2135793"/>
    <lineage>
        <taxon>Bacteria</taxon>
        <taxon>Pseudomonadati</taxon>
        <taxon>Pseudomonadota</taxon>
        <taxon>Alphaproteobacteria</taxon>
        <taxon>Maricaulales</taxon>
        <taxon>Maricaulaceae</taxon>
        <taxon>Marinicauda</taxon>
    </lineage>
</organism>
<dbReference type="RefSeq" id="WP_109253402.1">
    <property type="nucleotide sequence ID" value="NZ_QEXV01000005.1"/>
</dbReference>
<accession>A0A2U2BRR7</accession>
<dbReference type="AlphaFoldDB" id="A0A2U2BRR7"/>
<keyword evidence="1" id="KW-0812">Transmembrane</keyword>
<name>A0A2U2BRR7_9PROT</name>
<keyword evidence="1" id="KW-0472">Membrane</keyword>
<sequence>MKLQVSLFVMRLTMAAFFAVWAVEKILHPDRAASVFEAFYGISNLPAAAAIALGAIQLGFILAFLFVGRFRFVTVGGLLVMHAVSTASSWSQLINPYEGGNHLFWAAVPTLGALIALFLLRDEDRLYMVGR</sequence>
<feature type="transmembrane region" description="Helical" evidence="1">
    <location>
        <begin position="72"/>
        <end position="90"/>
    </location>
</feature>
<feature type="transmembrane region" description="Helical" evidence="1">
    <location>
        <begin position="38"/>
        <end position="65"/>
    </location>
</feature>
<dbReference type="EMBL" id="QEXV01000005">
    <property type="protein sequence ID" value="PWE16679.1"/>
    <property type="molecule type" value="Genomic_DNA"/>
</dbReference>
<gene>
    <name evidence="2" type="ORF">DDZ18_10740</name>
</gene>
<evidence type="ECO:0000256" key="1">
    <source>
        <dbReference type="SAM" id="Phobius"/>
    </source>
</evidence>
<keyword evidence="3" id="KW-1185">Reference proteome</keyword>
<protein>
    <submittedName>
        <fullName evidence="2">DoxX protein</fullName>
    </submittedName>
</protein>
<dbReference type="OrthoDB" id="7355622at2"/>
<comment type="caution">
    <text evidence="2">The sequence shown here is derived from an EMBL/GenBank/DDBJ whole genome shotgun (WGS) entry which is preliminary data.</text>
</comment>
<dbReference type="Proteomes" id="UP000245168">
    <property type="component" value="Unassembled WGS sequence"/>
</dbReference>
<evidence type="ECO:0000313" key="2">
    <source>
        <dbReference type="EMBL" id="PWE16679.1"/>
    </source>
</evidence>